<organism evidence="2 3">
    <name type="scientific">Corallincola spongiicola</name>
    <dbReference type="NCBI Taxonomy" id="2520508"/>
    <lineage>
        <taxon>Bacteria</taxon>
        <taxon>Pseudomonadati</taxon>
        <taxon>Pseudomonadota</taxon>
        <taxon>Gammaproteobacteria</taxon>
        <taxon>Alteromonadales</taxon>
        <taxon>Psychromonadaceae</taxon>
        <taxon>Corallincola</taxon>
    </lineage>
</organism>
<evidence type="ECO:0000313" key="3">
    <source>
        <dbReference type="Proteomes" id="UP000292544"/>
    </source>
</evidence>
<proteinExistence type="predicted"/>
<dbReference type="EMBL" id="SHLY01000001">
    <property type="protein sequence ID" value="TAA48407.1"/>
    <property type="molecule type" value="Genomic_DNA"/>
</dbReference>
<comment type="caution">
    <text evidence="2">The sequence shown here is derived from an EMBL/GenBank/DDBJ whole genome shotgun (WGS) entry which is preliminary data.</text>
</comment>
<keyword evidence="3" id="KW-1185">Reference proteome</keyword>
<feature type="signal peptide" evidence="1">
    <location>
        <begin position="1"/>
        <end position="21"/>
    </location>
</feature>
<reference evidence="3" key="1">
    <citation type="submission" date="2019-02" db="EMBL/GenBank/DDBJ databases">
        <title>Draft genome sequence of Muricauda sp. 176CP4-71.</title>
        <authorList>
            <person name="Park J.-S."/>
        </authorList>
    </citation>
    <scope>NUCLEOTIDE SEQUENCE [LARGE SCALE GENOMIC DNA]</scope>
    <source>
        <strain evidence="3">176GS2-150</strain>
    </source>
</reference>
<keyword evidence="1" id="KW-0732">Signal</keyword>
<dbReference type="InterPro" id="IPR011990">
    <property type="entry name" value="TPR-like_helical_dom_sf"/>
</dbReference>
<dbReference type="RefSeq" id="WP_130565800.1">
    <property type="nucleotide sequence ID" value="NZ_SHLY01000001.1"/>
</dbReference>
<evidence type="ECO:0000313" key="2">
    <source>
        <dbReference type="EMBL" id="TAA48407.1"/>
    </source>
</evidence>
<sequence length="192" mass="21698">MITKIGVVLLLTGTSLSSAYASGLWPDHDINDPNLTLNTVASQCQKSLMFAPDQVEAWCEKAYEMGSWESLSVIGLHTGDGSRYVAEAKKHVKAGEANALIDLAWIYSHTGFVERDYPLAINLLNRYLGHADSKNFNQNQLIFAHQELYELYSRIKNKEKASEHLQFLIDNVTDEDHKTVLIRKMEELKQSI</sequence>
<evidence type="ECO:0000256" key="1">
    <source>
        <dbReference type="SAM" id="SignalP"/>
    </source>
</evidence>
<dbReference type="Gene3D" id="1.25.40.10">
    <property type="entry name" value="Tetratricopeptide repeat domain"/>
    <property type="match status" value="1"/>
</dbReference>
<gene>
    <name evidence="2" type="ORF">EXY25_04060</name>
</gene>
<accession>A0ABY1WUQ3</accession>
<dbReference type="Proteomes" id="UP000292544">
    <property type="component" value="Unassembled WGS sequence"/>
</dbReference>
<feature type="chain" id="PRO_5046406520" description="Tetratricopeptide repeat protein" evidence="1">
    <location>
        <begin position="22"/>
        <end position="192"/>
    </location>
</feature>
<name>A0ABY1WUQ3_9GAMM</name>
<protein>
    <recommendedName>
        <fullName evidence="4">Tetratricopeptide repeat protein</fullName>
    </recommendedName>
</protein>
<evidence type="ECO:0008006" key="4">
    <source>
        <dbReference type="Google" id="ProtNLM"/>
    </source>
</evidence>
<dbReference type="SUPFAM" id="SSF81901">
    <property type="entry name" value="HCP-like"/>
    <property type="match status" value="1"/>
</dbReference>